<keyword evidence="2" id="KW-1133">Transmembrane helix</keyword>
<evidence type="ECO:0000313" key="4">
    <source>
        <dbReference type="Proteomes" id="UP000613030"/>
    </source>
</evidence>
<evidence type="ECO:0000256" key="1">
    <source>
        <dbReference type="SAM" id="MobiDB-lite"/>
    </source>
</evidence>
<feature type="transmembrane region" description="Helical" evidence="2">
    <location>
        <begin position="6"/>
        <end position="30"/>
    </location>
</feature>
<proteinExistence type="predicted"/>
<gene>
    <name evidence="3" type="ORF">JI741_28015</name>
</gene>
<dbReference type="RefSeq" id="WP_202015329.1">
    <property type="nucleotide sequence ID" value="NZ_JAERRB010000014.1"/>
</dbReference>
<evidence type="ECO:0000313" key="3">
    <source>
        <dbReference type="EMBL" id="MBL0745108.1"/>
    </source>
</evidence>
<keyword evidence="4" id="KW-1185">Reference proteome</keyword>
<dbReference type="EMBL" id="JAERRB010000014">
    <property type="protein sequence ID" value="MBL0745108.1"/>
    <property type="molecule type" value="Genomic_DNA"/>
</dbReference>
<evidence type="ECO:0000256" key="2">
    <source>
        <dbReference type="SAM" id="Phobius"/>
    </source>
</evidence>
<organism evidence="3 4">
    <name type="scientific">Chryseolinea lacunae</name>
    <dbReference type="NCBI Taxonomy" id="2801331"/>
    <lineage>
        <taxon>Bacteria</taxon>
        <taxon>Pseudomonadati</taxon>
        <taxon>Bacteroidota</taxon>
        <taxon>Cytophagia</taxon>
        <taxon>Cytophagales</taxon>
        <taxon>Fulvivirgaceae</taxon>
        <taxon>Chryseolinea</taxon>
    </lineage>
</organism>
<feature type="region of interest" description="Disordered" evidence="1">
    <location>
        <begin position="43"/>
        <end position="66"/>
    </location>
</feature>
<keyword evidence="2" id="KW-0812">Transmembrane</keyword>
<reference evidence="3 4" key="1">
    <citation type="submission" date="2021-01" db="EMBL/GenBank/DDBJ databases">
        <title>Chryseolinea sp. Jin1 Genome sequencing and assembly.</title>
        <authorList>
            <person name="Kim I."/>
        </authorList>
    </citation>
    <scope>NUCLEOTIDE SEQUENCE [LARGE SCALE GENOMIC DNA]</scope>
    <source>
        <strain evidence="3 4">Jin1</strain>
    </source>
</reference>
<accession>A0ABS1L0X7</accession>
<dbReference type="Proteomes" id="UP000613030">
    <property type="component" value="Unassembled WGS sequence"/>
</dbReference>
<keyword evidence="2" id="KW-0472">Membrane</keyword>
<name>A0ABS1L0X7_9BACT</name>
<sequence>MMEFLKFVALMGGTYLCSVGFAIVLFKLFFPLKAKEEVQKIKVARSAQPRPKRQRREVLSLAGHGH</sequence>
<protein>
    <submittedName>
        <fullName evidence="3">Uncharacterized protein</fullName>
    </submittedName>
</protein>
<comment type="caution">
    <text evidence="3">The sequence shown here is derived from an EMBL/GenBank/DDBJ whole genome shotgun (WGS) entry which is preliminary data.</text>
</comment>